<dbReference type="SUPFAM" id="SSF52540">
    <property type="entry name" value="P-loop containing nucleoside triphosphate hydrolases"/>
    <property type="match status" value="1"/>
</dbReference>
<dbReference type="PROSITE" id="PS00674">
    <property type="entry name" value="AAA"/>
    <property type="match status" value="1"/>
</dbReference>
<evidence type="ECO:0000259" key="1">
    <source>
        <dbReference type="SMART" id="SM00382"/>
    </source>
</evidence>
<feature type="domain" description="AAA+ ATPase" evidence="1">
    <location>
        <begin position="1006"/>
        <end position="1203"/>
    </location>
</feature>
<geneLocation type="plastid" evidence="2"/>
<sequence>MRIEKEIKNLLTTRNFSSEKNQTQFLRIQNWFSTHRLNSRQKNKNSEIKISTFFACLPLALGFSCFLFKKNDIFLEGQGKASKASSFFQTNLPVFKTYHPKLTFETFEYIVKPTALETQTEGSPMIFTPSKKKDFFEKKKNKNDVVLNQNSFFGQPTFVGTIKKSPKPQQDVLQLVEETLFNKSEGISSFLLAENKETVLEQATKKFSGFSCDSYTISSKKLSLVSSSASKLSKSLSASFLKAFMLDEFPSYLQGLNPKSSSFSSDKGVLITKSPALKVFSKKKYKVEVKSSKVKGQKSESDKHLTFFLESTKLLKKLTLVNSKPSPLILFKKEAKNDISNKIVLSPAQKDFSYQTRFSSKQPSEKAKAVSVVVKSVKDSNLLDQKTYKNDFIKEKLPLKNKSWKPFLLSKKLSIKTCVENTYYKNQKEFSIDAIQLQAEFQKIFIEKKISYPFLEEAKALNPQIKTFELFNIKNPFLKQCWSIFFQNEMKNRDRNGISGDFTQSILDQEKVQNNELFLDDTSEKILQNLEKVQVWNDSNGVRAMSGYIYPDTNTRDLEWFLNLQKTFTRERVEPFFFQEKRPFKVNSGIKKATAFFPSLKKERKNSQLLGVEKTNLSPLEILSKVSFPSRTTNYSFSVKPFPQIFIKTRESFLTHPETKKIIYDGPSVILDSKKNFDWSTKHQTNLQLWFQKYVSPLNPLVQFQGNFFCEESVEKISQIFSSDREKKREKSEITAFLPLKLGKNAKCEIDWFYDSELVESFFAPSISSLQIPSEKEQPDAFLNQENIRGMYLTLSEPEDPNKVEVFFPLLELKQPSFTNSMKQSKRFCHKTSFFENGYSSFFEFGVKGNPDFDFSGVFNDQKQFAKKTASGNYRKTLSFFSKNQEKTSLFVQNWEPLNATSWLAVSQLSFAIFSFRVLKSLSDNYGRELLGYLMDLVAALGVLDDSLKQQIQILTGERQTGFRVFLESRKKFTDIVGIQKVLLELYEIVLFLRNSGRNFTHSETLPHGILLTGPPGTGKTLLVQALAGEAQVPVIVLSGSSLMEPGESAAFKLQLVFQEARQLAPCIVFIDEIDTLSSKRSQLLQNPMANDPGFESFLESFLLQSKPSQSVKKTESFFGKFKNGAKKEFDNFKKQKKNPAEYNSKQNEKQVSLLSQLLIELDGIQGRNGVVIFGATNRPEVLDPALLRPGRFDKIVKVGLPAQKKRVEILQFYGQTLGYQKTMPWAYFGERTVGFTAADLATLMNESALKAILNQSNHTIETLEHGIERLTTSESEKYTVLKKEKEFKNKTTTPLLNSSRIYSLRLAYYQAGKLLLSYALETHPKTMRASLWPRRPTLRSLAITANLEKSLFEFARLWELTERIIGCYAGKAAEFLFLCKFSSTGLSEISTLGLEDQVFAQKLVYFMLENCHFYSKKNAIQQAMKMSPNSNLKELRKKPEKLDLYSELLNTIQFPPMWEASERETSSLTLQKNKEHSGIGFEDQIRYSSPWWQEDVSAEMEFKPKNPGKGSRLYLYDYERTSRNPEWVPPDEFYHNSSGLKDIKNAFVTLSDQKLYSVEKATQNKRKELGKVLAAGFSKKENEGTKNIKKSSAPKASFTKNNVFCEWNEVSKLTRDYPAHSLLLQSFNKALVILNQNREILDRIVVELLYQEILKKPQIDDLMKELENSKPKTEPNVFSTELQFDASKKAPFVELSWGFQSRKPIPRWIDFAAVKGETT</sequence>
<dbReference type="PANTHER" id="PTHR23076:SF97">
    <property type="entry name" value="ATP-DEPENDENT ZINC METALLOPROTEASE YME1L1"/>
    <property type="match status" value="1"/>
</dbReference>
<dbReference type="EMBL" id="MK948100">
    <property type="protein sequence ID" value="QGN74949.1"/>
    <property type="molecule type" value="Genomic_DNA"/>
</dbReference>
<dbReference type="Gene3D" id="3.40.50.300">
    <property type="entry name" value="P-loop containing nucleotide triphosphate hydrolases"/>
    <property type="match status" value="2"/>
</dbReference>
<dbReference type="PANTHER" id="PTHR23076">
    <property type="entry name" value="METALLOPROTEASE M41 FTSH"/>
    <property type="match status" value="1"/>
</dbReference>
<dbReference type="SMART" id="SM00382">
    <property type="entry name" value="AAA"/>
    <property type="match status" value="1"/>
</dbReference>
<dbReference type="SUPFAM" id="SSF140990">
    <property type="entry name" value="FtsH protease domain-like"/>
    <property type="match status" value="1"/>
</dbReference>
<dbReference type="InterPro" id="IPR027417">
    <property type="entry name" value="P-loop_NTPase"/>
</dbReference>
<dbReference type="InterPro" id="IPR003960">
    <property type="entry name" value="ATPase_AAA_CS"/>
</dbReference>
<dbReference type="InterPro" id="IPR003959">
    <property type="entry name" value="ATPase_AAA_core"/>
</dbReference>
<keyword evidence="2" id="KW-0934">Plastid</keyword>
<dbReference type="CDD" id="cd19481">
    <property type="entry name" value="RecA-like_protease"/>
    <property type="match status" value="1"/>
</dbReference>
<keyword evidence="2" id="KW-0132">Cell division</keyword>
<dbReference type="InterPro" id="IPR037219">
    <property type="entry name" value="Peptidase_M41-like"/>
</dbReference>
<organism evidence="2">
    <name type="scientific">Chlorella vulgaris</name>
    <name type="common">Green alga</name>
    <dbReference type="NCBI Taxonomy" id="3077"/>
    <lineage>
        <taxon>Eukaryota</taxon>
        <taxon>Viridiplantae</taxon>
        <taxon>Chlorophyta</taxon>
        <taxon>core chlorophytes</taxon>
        <taxon>Trebouxiophyceae</taxon>
        <taxon>Chlorellales</taxon>
        <taxon>Chlorellaceae</taxon>
        <taxon>Chlorella clade</taxon>
        <taxon>Chlorella</taxon>
    </lineage>
</organism>
<dbReference type="GO" id="GO:0004222">
    <property type="term" value="F:metalloendopeptidase activity"/>
    <property type="evidence" value="ECO:0007669"/>
    <property type="project" value="InterPro"/>
</dbReference>
<evidence type="ECO:0000313" key="2">
    <source>
        <dbReference type="EMBL" id="QGN74949.1"/>
    </source>
</evidence>
<dbReference type="GO" id="GO:0016887">
    <property type="term" value="F:ATP hydrolysis activity"/>
    <property type="evidence" value="ECO:0007669"/>
    <property type="project" value="InterPro"/>
</dbReference>
<proteinExistence type="predicted"/>
<keyword evidence="2" id="KW-0131">Cell cycle</keyword>
<dbReference type="GO" id="GO:0005524">
    <property type="term" value="F:ATP binding"/>
    <property type="evidence" value="ECO:0007669"/>
    <property type="project" value="InterPro"/>
</dbReference>
<protein>
    <submittedName>
        <fullName evidence="2">Cell division protein</fullName>
    </submittedName>
</protein>
<dbReference type="Gene3D" id="1.20.58.760">
    <property type="entry name" value="Peptidase M41"/>
    <property type="match status" value="1"/>
</dbReference>
<dbReference type="Pfam" id="PF00004">
    <property type="entry name" value="AAA"/>
    <property type="match status" value="2"/>
</dbReference>
<dbReference type="GO" id="GO:0006508">
    <property type="term" value="P:proteolysis"/>
    <property type="evidence" value="ECO:0007669"/>
    <property type="project" value="InterPro"/>
</dbReference>
<dbReference type="GO" id="GO:0051301">
    <property type="term" value="P:cell division"/>
    <property type="evidence" value="ECO:0007669"/>
    <property type="project" value="UniProtKB-KW"/>
</dbReference>
<reference evidence="2" key="1">
    <citation type="submission" date="2019-05" db="EMBL/GenBank/DDBJ databases">
        <title>The complete chloroplast genome of Chlorella vulgaris NJ-7.</title>
        <authorList>
            <person name="Wang Y."/>
            <person name="Xu X."/>
        </authorList>
    </citation>
    <scope>NUCLEOTIDE SEQUENCE</scope>
    <source>
        <strain evidence="2">NJ-7</strain>
    </source>
</reference>
<name>A0A650ANE2_CHLVU</name>
<dbReference type="Gene3D" id="1.10.8.60">
    <property type="match status" value="1"/>
</dbReference>
<accession>A0A650ANE2</accession>
<gene>
    <name evidence="2" type="primary">ftsH</name>
</gene>
<dbReference type="GO" id="GO:0004176">
    <property type="term" value="F:ATP-dependent peptidase activity"/>
    <property type="evidence" value="ECO:0007669"/>
    <property type="project" value="InterPro"/>
</dbReference>
<dbReference type="InterPro" id="IPR003593">
    <property type="entry name" value="AAA+_ATPase"/>
</dbReference>